<dbReference type="PANTHER" id="PTHR33397">
    <property type="entry name" value="UPF0331 PROTEIN YUTE"/>
    <property type="match status" value="1"/>
</dbReference>
<sequence>MPIDKTLILKKLDFLNQHLTRIEQMEFNQQSFIKDEDIHDLVTFRLQQAVETAIDIAAHVIAESNLPHKETAKDAFLLLGERSIIDDKLAKKMGKAADFRNRVVHGYNDFDYSLLFADYKENITDLRNFAAQILKILEKNR</sequence>
<evidence type="ECO:0000256" key="1">
    <source>
        <dbReference type="ARBA" id="ARBA00022649"/>
    </source>
</evidence>
<gene>
    <name evidence="5" type="ORF">UU23_C0001G0056</name>
</gene>
<dbReference type="InterPro" id="IPR008201">
    <property type="entry name" value="HepT-like"/>
</dbReference>
<dbReference type="Pfam" id="PF01934">
    <property type="entry name" value="HepT-like"/>
    <property type="match status" value="1"/>
</dbReference>
<evidence type="ECO:0000256" key="2">
    <source>
        <dbReference type="ARBA" id="ARBA00022722"/>
    </source>
</evidence>
<organism evidence="5 6">
    <name type="scientific">Candidatus Curtissbacteria bacterium GW2011_GWA1_40_9</name>
    <dbReference type="NCBI Taxonomy" id="1618408"/>
    <lineage>
        <taxon>Bacteria</taxon>
        <taxon>Candidatus Curtissiibacteriota</taxon>
    </lineage>
</organism>
<dbReference type="STRING" id="1618408.UU23_C0001G0056"/>
<dbReference type="AlphaFoldDB" id="A0A0G0WSD3"/>
<protein>
    <recommendedName>
        <fullName evidence="7">DUF86 domain-containing protein</fullName>
    </recommendedName>
</protein>
<keyword evidence="1" id="KW-1277">Toxin-antitoxin system</keyword>
<evidence type="ECO:0000313" key="5">
    <source>
        <dbReference type="EMBL" id="KKR78292.1"/>
    </source>
</evidence>
<dbReference type="GO" id="GO:0016787">
    <property type="term" value="F:hydrolase activity"/>
    <property type="evidence" value="ECO:0007669"/>
    <property type="project" value="UniProtKB-KW"/>
</dbReference>
<name>A0A0G0WSD3_9BACT</name>
<dbReference type="GO" id="GO:0110001">
    <property type="term" value="C:toxin-antitoxin complex"/>
    <property type="evidence" value="ECO:0007669"/>
    <property type="project" value="InterPro"/>
</dbReference>
<evidence type="ECO:0000313" key="6">
    <source>
        <dbReference type="Proteomes" id="UP000034292"/>
    </source>
</evidence>
<dbReference type="Gene3D" id="1.20.120.580">
    <property type="entry name" value="bsu32300-like"/>
    <property type="match status" value="1"/>
</dbReference>
<keyword evidence="3" id="KW-0378">Hydrolase</keyword>
<dbReference type="Proteomes" id="UP000034292">
    <property type="component" value="Unassembled WGS sequence"/>
</dbReference>
<accession>A0A0G0WSD3</accession>
<evidence type="ECO:0000256" key="3">
    <source>
        <dbReference type="ARBA" id="ARBA00022801"/>
    </source>
</evidence>
<dbReference type="EMBL" id="LBZV01000001">
    <property type="protein sequence ID" value="KKR78292.1"/>
    <property type="molecule type" value="Genomic_DNA"/>
</dbReference>
<dbReference type="PANTHER" id="PTHR33397:SF3">
    <property type="entry name" value="MRNA NUCLEASE HEPT"/>
    <property type="match status" value="1"/>
</dbReference>
<proteinExistence type="inferred from homology"/>
<keyword evidence="2" id="KW-0540">Nuclease</keyword>
<dbReference type="NCBIfam" id="NF047751">
    <property type="entry name" value="HepT_toxin"/>
    <property type="match status" value="1"/>
</dbReference>
<dbReference type="GO" id="GO:0004540">
    <property type="term" value="F:RNA nuclease activity"/>
    <property type="evidence" value="ECO:0007669"/>
    <property type="project" value="InterPro"/>
</dbReference>
<dbReference type="InterPro" id="IPR052379">
    <property type="entry name" value="Type_VII_TA_RNase"/>
</dbReference>
<evidence type="ECO:0000256" key="4">
    <source>
        <dbReference type="ARBA" id="ARBA00024207"/>
    </source>
</evidence>
<comment type="similarity">
    <text evidence="4">Belongs to the HepT RNase toxin family.</text>
</comment>
<reference evidence="5 6" key="1">
    <citation type="journal article" date="2015" name="Nature">
        <title>rRNA introns, odd ribosomes, and small enigmatic genomes across a large radiation of phyla.</title>
        <authorList>
            <person name="Brown C.T."/>
            <person name="Hug L.A."/>
            <person name="Thomas B.C."/>
            <person name="Sharon I."/>
            <person name="Castelle C.J."/>
            <person name="Singh A."/>
            <person name="Wilkins M.J."/>
            <person name="Williams K.H."/>
            <person name="Banfield J.F."/>
        </authorList>
    </citation>
    <scope>NUCLEOTIDE SEQUENCE [LARGE SCALE GENOMIC DNA]</scope>
</reference>
<evidence type="ECO:0008006" key="7">
    <source>
        <dbReference type="Google" id="ProtNLM"/>
    </source>
</evidence>
<dbReference type="InterPro" id="IPR037038">
    <property type="entry name" value="HepT-like_sf"/>
</dbReference>
<comment type="caution">
    <text evidence="5">The sequence shown here is derived from an EMBL/GenBank/DDBJ whole genome shotgun (WGS) entry which is preliminary data.</text>
</comment>